<accession>A0A345Z543</accession>
<sequence>MTIKYLSNIIKVAYKREKEEIEMTRVVNLKSGGE</sequence>
<evidence type="ECO:0000313" key="1">
    <source>
        <dbReference type="EMBL" id="AXK51722.1"/>
    </source>
</evidence>
<dbReference type="Proteomes" id="UP000254792">
    <property type="component" value="Chromosome"/>
</dbReference>
<dbReference type="KEGG" id="salx:SALLE_v1c10520"/>
<reference evidence="1 2" key="1">
    <citation type="submission" date="2018-07" db="EMBL/GenBank/DDBJ databases">
        <title>Complete genome sequence of Spiroplasma alleghenense PLHS-1 (ATCC 51752).</title>
        <authorList>
            <person name="Chou L."/>
            <person name="Lee T.-Y."/>
            <person name="Tsai Y.-M."/>
            <person name="Kuo C.-H."/>
        </authorList>
    </citation>
    <scope>NUCLEOTIDE SEQUENCE [LARGE SCALE GENOMIC DNA]</scope>
    <source>
        <strain evidence="1 2">PLHS-1</strain>
    </source>
</reference>
<organism evidence="1 2">
    <name type="scientific">Spiroplasma alleghenense</name>
    <dbReference type="NCBI Taxonomy" id="216931"/>
    <lineage>
        <taxon>Bacteria</taxon>
        <taxon>Bacillati</taxon>
        <taxon>Mycoplasmatota</taxon>
        <taxon>Mollicutes</taxon>
        <taxon>Entomoplasmatales</taxon>
        <taxon>Spiroplasmataceae</taxon>
        <taxon>Spiroplasma</taxon>
    </lineage>
</organism>
<evidence type="ECO:0000313" key="2">
    <source>
        <dbReference type="Proteomes" id="UP000254792"/>
    </source>
</evidence>
<dbReference type="AlphaFoldDB" id="A0A345Z543"/>
<protein>
    <submittedName>
        <fullName evidence="1">Uncharacterized protein</fullName>
    </submittedName>
</protein>
<dbReference type="EMBL" id="CP031376">
    <property type="protein sequence ID" value="AXK51722.1"/>
    <property type="molecule type" value="Genomic_DNA"/>
</dbReference>
<keyword evidence="2" id="KW-1185">Reference proteome</keyword>
<name>A0A345Z543_9MOLU</name>
<proteinExistence type="predicted"/>
<gene>
    <name evidence="1" type="ORF">SALLE_v1c10520</name>
</gene>